<feature type="transmembrane region" description="Helical" evidence="1">
    <location>
        <begin position="122"/>
        <end position="144"/>
    </location>
</feature>
<feature type="transmembrane region" description="Helical" evidence="1">
    <location>
        <begin position="42"/>
        <end position="61"/>
    </location>
</feature>
<organism evidence="2">
    <name type="scientific">Nyssomyia neivai</name>
    <dbReference type="NCBI Taxonomy" id="330878"/>
    <lineage>
        <taxon>Eukaryota</taxon>
        <taxon>Metazoa</taxon>
        <taxon>Ecdysozoa</taxon>
        <taxon>Arthropoda</taxon>
        <taxon>Hexapoda</taxon>
        <taxon>Insecta</taxon>
        <taxon>Pterygota</taxon>
        <taxon>Neoptera</taxon>
        <taxon>Endopterygota</taxon>
        <taxon>Diptera</taxon>
        <taxon>Nematocera</taxon>
        <taxon>Psychodoidea</taxon>
        <taxon>Psychodidae</taxon>
        <taxon>Nyssomyia</taxon>
    </lineage>
</organism>
<keyword evidence="1" id="KW-1133">Transmembrane helix</keyword>
<proteinExistence type="predicted"/>
<accession>A0A1L8D935</accession>
<evidence type="ECO:0000256" key="1">
    <source>
        <dbReference type="SAM" id="Phobius"/>
    </source>
</evidence>
<dbReference type="EMBL" id="GFDF01011234">
    <property type="protein sequence ID" value="JAV02850.1"/>
    <property type="molecule type" value="Transcribed_RNA"/>
</dbReference>
<keyword evidence="1" id="KW-0812">Transmembrane</keyword>
<feature type="transmembrane region" description="Helical" evidence="1">
    <location>
        <begin position="188"/>
        <end position="207"/>
    </location>
</feature>
<keyword evidence="1" id="KW-0472">Membrane</keyword>
<sequence>MRLFGGKRFKCVEEFRLAQCGFTHDPPEDLVRSQWQRRNKSWFYLIYRWIIAALFIAAVVVSMSRLVGSDWGYYFIYLTNWGIIACMVTTTMGAILVTLWHFHPQFSARVESEGVVPTVFKIYWALHNSTLVMSIIITIIYWSILFDAEIHVADAVNVLTHATNSVFMFIDILIVAYPVRIYHACHSLIFGLIYVIFSVIYFAAGGTTKAGTTYIYNVLNWNNPGSAMVTVVGVCVLGILINTILYFIHLLRTWIHRRYFEREEILPTTSSPCSTIPGHGISMVLGQFGQDNRAFTTSTEKLSYTADKY</sequence>
<feature type="transmembrane region" description="Helical" evidence="1">
    <location>
        <begin position="81"/>
        <end position="102"/>
    </location>
</feature>
<dbReference type="AlphaFoldDB" id="A0A1L8D935"/>
<evidence type="ECO:0000313" key="2">
    <source>
        <dbReference type="EMBL" id="JAV02850.1"/>
    </source>
</evidence>
<feature type="transmembrane region" description="Helical" evidence="1">
    <location>
        <begin position="227"/>
        <end position="248"/>
    </location>
</feature>
<dbReference type="InterPro" id="IPR049352">
    <property type="entry name" value="Rost"/>
</dbReference>
<protein>
    <submittedName>
        <fullName evidence="2">Putative conserved plasma membrane protein</fullName>
    </submittedName>
</protein>
<reference evidence="2" key="1">
    <citation type="submission" date="2016-12" db="EMBL/GenBank/DDBJ databases">
        <title>An insight into the sialome and mialome of the sand fly, Nyssomyia neivai.</title>
        <authorList>
            <person name="Sebastian V."/>
            <person name="Goulart T.M."/>
            <person name="Oliveira W."/>
            <person name="Calvo E."/>
            <person name="Oliveira L.F."/>
            <person name="Pinto M.C."/>
            <person name="Rosselino A.M."/>
            <person name="Ribeiro J.M."/>
        </authorList>
    </citation>
    <scope>NUCLEOTIDE SEQUENCE</scope>
</reference>
<name>A0A1L8D935_9DIPT</name>
<dbReference type="Pfam" id="PF21534">
    <property type="entry name" value="Rost"/>
    <property type="match status" value="1"/>
</dbReference>
<dbReference type="PANTHER" id="PTHR12242:SF46">
    <property type="entry name" value="IP08657P-RELATED"/>
    <property type="match status" value="1"/>
</dbReference>
<feature type="transmembrane region" description="Helical" evidence="1">
    <location>
        <begin position="156"/>
        <end position="176"/>
    </location>
</feature>
<dbReference type="PANTHER" id="PTHR12242">
    <property type="entry name" value="OS02G0130600 PROTEIN-RELATED"/>
    <property type="match status" value="1"/>
</dbReference>
<dbReference type="GO" id="GO:0016020">
    <property type="term" value="C:membrane"/>
    <property type="evidence" value="ECO:0007669"/>
    <property type="project" value="TreeGrafter"/>
</dbReference>